<dbReference type="Proteomes" id="UP000253934">
    <property type="component" value="Unassembled WGS sequence"/>
</dbReference>
<dbReference type="AlphaFoldDB" id="A0A369KMM4"/>
<evidence type="ECO:0000313" key="4">
    <source>
        <dbReference type="EMBL" id="RDB35098.1"/>
    </source>
</evidence>
<dbReference type="InterPro" id="IPR005835">
    <property type="entry name" value="NTP_transferase_dom"/>
</dbReference>
<dbReference type="Pfam" id="PF00483">
    <property type="entry name" value="NTP_transferase"/>
    <property type="match status" value="1"/>
</dbReference>
<name>A0A369KMM4_9BACT</name>
<keyword evidence="5" id="KW-1185">Reference proteome</keyword>
<dbReference type="Gene3D" id="3.90.550.10">
    <property type="entry name" value="Spore Coat Polysaccharide Biosynthesis Protein SpsA, Chain A"/>
    <property type="match status" value="2"/>
</dbReference>
<comment type="caution">
    <text evidence="4">The sequence shown here is derived from an EMBL/GenBank/DDBJ whole genome shotgun (WGS) entry which is preliminary data.</text>
</comment>
<dbReference type="SUPFAM" id="SSF53448">
    <property type="entry name" value="Nucleotide-diphospho-sugar transferases"/>
    <property type="match status" value="2"/>
</dbReference>
<keyword evidence="1" id="KW-0808">Transferase</keyword>
<dbReference type="PANTHER" id="PTHR43584">
    <property type="entry name" value="NUCLEOTIDYL TRANSFERASE"/>
    <property type="match status" value="1"/>
</dbReference>
<evidence type="ECO:0000256" key="2">
    <source>
        <dbReference type="ARBA" id="ARBA00022695"/>
    </source>
</evidence>
<dbReference type="InterPro" id="IPR050065">
    <property type="entry name" value="GlmU-like"/>
</dbReference>
<evidence type="ECO:0000313" key="5">
    <source>
        <dbReference type="Proteomes" id="UP000253934"/>
    </source>
</evidence>
<dbReference type="InterPro" id="IPR029044">
    <property type="entry name" value="Nucleotide-diphossugar_trans"/>
</dbReference>
<protein>
    <recommendedName>
        <fullName evidence="3">Nucleotidyl transferase domain-containing protein</fullName>
    </recommendedName>
</protein>
<gene>
    <name evidence="4" type="ORF">DCC88_11945</name>
</gene>
<proteinExistence type="predicted"/>
<organism evidence="4 5">
    <name type="scientific">Spirobacillus cienkowskii</name>
    <dbReference type="NCBI Taxonomy" id="495820"/>
    <lineage>
        <taxon>Bacteria</taxon>
        <taxon>Pseudomonadati</taxon>
        <taxon>Bdellovibrionota</taxon>
        <taxon>Oligoflexia</taxon>
        <taxon>Silvanigrellales</taxon>
        <taxon>Spirobacillus</taxon>
    </lineage>
</organism>
<reference evidence="4" key="1">
    <citation type="submission" date="2018-04" db="EMBL/GenBank/DDBJ databases">
        <title>Draft genome sequence of the Candidatus Spirobacillus cienkowskii, a pathogen of freshwater Daphnia species, reconstructed from hemolymph metagenomic reads.</title>
        <authorList>
            <person name="Bresciani L."/>
            <person name="Lemos L.N."/>
            <person name="Wale N."/>
            <person name="Lin J.Y."/>
            <person name="Fernandes G.R."/>
            <person name="Duffy M.A."/>
            <person name="Rodrigues J.M."/>
        </authorList>
    </citation>
    <scope>NUCLEOTIDE SEQUENCE [LARGE SCALE GENOMIC DNA]</scope>
    <source>
        <strain evidence="4">Binning01</strain>
    </source>
</reference>
<dbReference type="GO" id="GO:0016779">
    <property type="term" value="F:nucleotidyltransferase activity"/>
    <property type="evidence" value="ECO:0007669"/>
    <property type="project" value="UniProtKB-KW"/>
</dbReference>
<feature type="domain" description="Nucleotidyl transferase" evidence="3">
    <location>
        <begin position="8"/>
        <end position="186"/>
    </location>
</feature>
<dbReference type="PANTHER" id="PTHR43584:SF8">
    <property type="entry name" value="N-ACETYLMURAMATE ALPHA-1-PHOSPHATE URIDYLYLTRANSFERASE"/>
    <property type="match status" value="1"/>
</dbReference>
<accession>A0A369KMM4</accession>
<evidence type="ECO:0000256" key="1">
    <source>
        <dbReference type="ARBA" id="ARBA00022679"/>
    </source>
</evidence>
<keyword evidence="2" id="KW-0548">Nucleotidyltransferase</keyword>
<dbReference type="EMBL" id="QOVW01000106">
    <property type="protein sequence ID" value="RDB35098.1"/>
    <property type="molecule type" value="Genomic_DNA"/>
</dbReference>
<sequence>MQIVVPMSGFGERFRRAGYTIPKPLIEIDGKPIIAHVIDLFPGETDFIFICNQEHLNEPAYRMEAILKEYCPSGRIVGISPHNLGPINAVLQAEHLLDPIKPVVVNYCDFACYWDWNHFIQYVNKLGCIGAIPAYKGFHPHSLGNTNYAYIREKDGWIHDIQEKQPYTNNRMDEYASSGTYYFASAQTMINAFRMVIEQDLNIGGEYYVSLAYKPLFASKQPVAVYLLQHFMQWGTPEDVAEYNTWSKTFRRLVAHSINSNSTPQGTLVIPMAGLGQRFAKEGYKLPKPLIPVSGLPMVAQATHDLPSAAQHIFVLRTDMYGYQDVANQLKALYPKAIIKMIDHVTEGQACTALIGLDVLEEDNDAEVLTPITIGACDNGALYDVNAFNSLFNDQSVDVIVWGIRGYPNAIRNPKMFGWIDAEGSLIHRISVKTPLDTPSTDPIVLGTFTFRRSKDFRRALARLIARNGRINGEFYIDSLINDAIALGMRCCLFEVDSYLCWGTPNDHRIFEYWQSCFHKWSNHPYRLELDWRVPKDQVCILESKYQTVIPELPKMVAL</sequence>
<evidence type="ECO:0000259" key="3">
    <source>
        <dbReference type="Pfam" id="PF00483"/>
    </source>
</evidence>